<comment type="similarity">
    <text evidence="1">Belongs to the glycosyl hydrolase 1 family.</text>
</comment>
<dbReference type="AlphaFoldDB" id="A0A4R0XKY6"/>
<dbReference type="Proteomes" id="UP000291072">
    <property type="component" value="Unassembled WGS sequence"/>
</dbReference>
<protein>
    <submittedName>
        <fullName evidence="2">6-phospho-beta-glucosidase</fullName>
    </submittedName>
</protein>
<gene>
    <name evidence="2" type="ORF">C4B25_01815</name>
</gene>
<accession>A0A4R0XKY6</accession>
<sequence length="506" mass="59177">MVLLRCIYKFILHKGRNMKEIKFPKNFLWGGAMSAEQTEGKGSTRKARTIFDEQFEKSPNDFFDNVGPGLTTDITKHYKEDIKLWKETGANSIRTSISWARIFPDGMDKEPSQDGVDFYKKFFKEMQDNGIEPIATLFHFDLPMYEYVKGGWGNREVWYDFLKYAKFIINEFGDQIKTWVTMNEPWVPPNASYIWAVYIPKEKNEQKAVNDAYGIVMAHALVVNHFNEVVKQKYPDLEIGAIFNSSIVYPKDEKNPEDIKAAKYMDYFQFSGVTDPMISGKWPKGIKEWLLEMDLFPENFKQEDVETLSKVHVDLIGLNYYAPARAKAPSGDAKESKFGQYFESYEMPGRRENKFRGWEIYPEAVYDTLKILADKHGKDRKYMLTEYGMGVEGEGIFRNEEGIIEDDYRIAFIKEHLEFLNKAMYEEEINVIGAHMWAIMDCWSWTNAFKNRYGLIEVDLQNKLKRTIKKSGLFMKELSTTGAFNGEYKKMEEYMDFDSMEYSKSK</sequence>
<organism evidence="2 3">
    <name type="scientific">Mycoplasma todarodis</name>
    <dbReference type="NCBI Taxonomy" id="1937191"/>
    <lineage>
        <taxon>Bacteria</taxon>
        <taxon>Bacillati</taxon>
        <taxon>Mycoplasmatota</taxon>
        <taxon>Mollicutes</taxon>
        <taxon>Mycoplasmataceae</taxon>
        <taxon>Mycoplasma</taxon>
    </lineage>
</organism>
<dbReference type="EMBL" id="PSZP01000009">
    <property type="protein sequence ID" value="TCG11303.1"/>
    <property type="molecule type" value="Genomic_DNA"/>
</dbReference>
<dbReference type="InterPro" id="IPR017853">
    <property type="entry name" value="GH"/>
</dbReference>
<proteinExistence type="inferred from homology"/>
<dbReference type="GO" id="GO:0008422">
    <property type="term" value="F:beta-glucosidase activity"/>
    <property type="evidence" value="ECO:0007669"/>
    <property type="project" value="TreeGrafter"/>
</dbReference>
<dbReference type="PANTHER" id="PTHR10353">
    <property type="entry name" value="GLYCOSYL HYDROLASE"/>
    <property type="match status" value="1"/>
</dbReference>
<dbReference type="GO" id="GO:0005829">
    <property type="term" value="C:cytosol"/>
    <property type="evidence" value="ECO:0007669"/>
    <property type="project" value="TreeGrafter"/>
</dbReference>
<keyword evidence="3" id="KW-1185">Reference proteome</keyword>
<dbReference type="GO" id="GO:0016052">
    <property type="term" value="P:carbohydrate catabolic process"/>
    <property type="evidence" value="ECO:0007669"/>
    <property type="project" value="TreeGrafter"/>
</dbReference>
<comment type="caution">
    <text evidence="2">The sequence shown here is derived from an EMBL/GenBank/DDBJ whole genome shotgun (WGS) entry which is preliminary data.</text>
</comment>
<dbReference type="SUPFAM" id="SSF51445">
    <property type="entry name" value="(Trans)glycosidases"/>
    <property type="match status" value="1"/>
</dbReference>
<dbReference type="Gene3D" id="3.20.20.80">
    <property type="entry name" value="Glycosidases"/>
    <property type="match status" value="1"/>
</dbReference>
<dbReference type="Pfam" id="PF00232">
    <property type="entry name" value="Glyco_hydro_1"/>
    <property type="match status" value="1"/>
</dbReference>
<dbReference type="PANTHER" id="PTHR10353:SF139">
    <property type="entry name" value="6-PHOSPHO-BETA-GLUCOSIDASE GMUD"/>
    <property type="match status" value="1"/>
</dbReference>
<dbReference type="InterPro" id="IPR001360">
    <property type="entry name" value="Glyco_hydro_1"/>
</dbReference>
<dbReference type="PRINTS" id="PR00131">
    <property type="entry name" value="GLHYDRLASE1"/>
</dbReference>
<reference evidence="2 3" key="1">
    <citation type="submission" date="2018-02" db="EMBL/GenBank/DDBJ databases">
        <title>Mycoplasma marinum and Mycoplasma todarodis sp. nov., moderately halophilic and psychrotolerant mycoplasmas isolated from cephalopods.</title>
        <authorList>
            <person name="Viver T."/>
        </authorList>
    </citation>
    <scope>NUCLEOTIDE SEQUENCE [LARGE SCALE GENOMIC DNA]</scope>
    <source>
        <strain evidence="2 3">5H</strain>
    </source>
</reference>
<dbReference type="OrthoDB" id="391810at2"/>
<evidence type="ECO:0000313" key="3">
    <source>
        <dbReference type="Proteomes" id="UP000291072"/>
    </source>
</evidence>
<evidence type="ECO:0000256" key="1">
    <source>
        <dbReference type="RuleBase" id="RU003690"/>
    </source>
</evidence>
<name>A0A4R0XKY6_9MOLU</name>
<evidence type="ECO:0000313" key="2">
    <source>
        <dbReference type="EMBL" id="TCG11303.1"/>
    </source>
</evidence>